<proteinExistence type="predicted"/>
<evidence type="ECO:0000313" key="1">
    <source>
        <dbReference type="EMBL" id="BBU68036.1"/>
    </source>
</evidence>
<dbReference type="Proteomes" id="UP000463961">
    <property type="component" value="Chromosome"/>
</dbReference>
<accession>A0A7R6QVX8</accession>
<protein>
    <recommendedName>
        <fullName evidence="3">PIN domain-containing protein</fullName>
    </recommendedName>
</protein>
<evidence type="ECO:0000313" key="2">
    <source>
        <dbReference type="Proteomes" id="UP000463961"/>
    </source>
</evidence>
<dbReference type="AlphaFoldDB" id="A0A7R6QVX8"/>
<evidence type="ECO:0008006" key="3">
    <source>
        <dbReference type="Google" id="ProtNLM"/>
    </source>
</evidence>
<organism evidence="1 2">
    <name type="scientific">Fluviibacter phosphoraccumulans</name>
    <dbReference type="NCBI Taxonomy" id="1751046"/>
    <lineage>
        <taxon>Bacteria</taxon>
        <taxon>Pseudomonadati</taxon>
        <taxon>Pseudomonadota</taxon>
        <taxon>Betaproteobacteria</taxon>
        <taxon>Rhodocyclales</taxon>
        <taxon>Fluviibacteraceae</taxon>
        <taxon>Fluviibacter</taxon>
    </lineage>
</organism>
<reference evidence="2" key="1">
    <citation type="submission" date="2020-01" db="EMBL/GenBank/DDBJ databases">
        <title>Phosphoaccumulans saitamaens gen. nov., sp. nov., a polyphosphate accumulating bacterium isolated from surface river water.</title>
        <authorList>
            <person name="Watanabe K."/>
            <person name="Suda W."/>
        </authorList>
    </citation>
    <scope>NUCLEOTIDE SEQUENCE [LARGE SCALE GENOMIC DNA]</scope>
    <source>
        <strain evidence="2">ICHIAU1</strain>
    </source>
</reference>
<sequence length="531" mass="59017">MDLNVVFDLTGPRRTRHEKAVSLFQAERSNLCRLAISDELRAELKETATPGKIDPMEGFIDILPEVPLRKYDDVEPLLAELRSLVFPEKQELSRNDKSDLRHIATAIQHDLAGLITNDEAVLSASRLIKDKYGVELISPDAFLATKIDAQALEFEGQEDIDLRLHHLNSEHAEAIHALLKGQGIHTSQITTAWLPTGLNTLITAHFGVWAERTLVGYITWSNTLATATVVARMVVDKEHIAAADAARIMLSFLIERLPKDASAALIELELPVSLPAVREAAIKLGFKGIPGGKGLIKVALGEVLSKQTWAVHRERLEHNVSVRLPDQIPHFHGPDQQISVVGSDGDRRFIQLDDLESMLSPALLCLPGRPAVITPIRRSYAEPLLGHSEQISLLPSPRATLFRDRHYLCAPINLRHFKRGTLIFFYESTRNGGRASLVAMARVRQAYLKHCTDLRRADFEHSVLNDKTIKAVGTSELKTLVVFDNLFVLPRTIPLKTLIRLGCGSATKLLTTNPISEVQTESILQEIFSND</sequence>
<dbReference type="EMBL" id="AP022345">
    <property type="protein sequence ID" value="BBU68036.1"/>
    <property type="molecule type" value="Genomic_DNA"/>
</dbReference>
<gene>
    <name evidence="1" type="ORF">ICHIAU1_03190</name>
</gene>
<keyword evidence="2" id="KW-1185">Reference proteome</keyword>
<name>A0A7R6QVX8_9RHOO</name>